<name>A0AAW3MMW1_9BURK</name>
<reference evidence="1 2" key="1">
    <citation type="submission" date="2015-11" db="EMBL/GenBank/DDBJ databases">
        <title>Expanding the genomic diversity of Burkholderia species for the development of highly accurate diagnostics.</title>
        <authorList>
            <person name="Sahl J."/>
            <person name="Keim P."/>
            <person name="Wagner D."/>
        </authorList>
    </citation>
    <scope>NUCLEOTIDE SEQUENCE [LARGE SCALE GENOMIC DNA]</scope>
    <source>
        <strain evidence="1 2">MSMB1808WGS</strain>
    </source>
</reference>
<dbReference type="EMBL" id="LPBJ01000097">
    <property type="protein sequence ID" value="KVP88773.1"/>
    <property type="molecule type" value="Genomic_DNA"/>
</dbReference>
<evidence type="ECO:0000313" key="2">
    <source>
        <dbReference type="Proteomes" id="UP000056453"/>
    </source>
</evidence>
<accession>A0AAW3MMW1</accession>
<keyword evidence="2" id="KW-1185">Reference proteome</keyword>
<dbReference type="Proteomes" id="UP000056453">
    <property type="component" value="Unassembled WGS sequence"/>
</dbReference>
<gene>
    <name evidence="1" type="ORF">WJ96_20860</name>
</gene>
<protein>
    <submittedName>
        <fullName evidence="1">Uncharacterized protein</fullName>
    </submittedName>
</protein>
<proteinExistence type="predicted"/>
<evidence type="ECO:0000313" key="1">
    <source>
        <dbReference type="EMBL" id="KVP88773.1"/>
    </source>
</evidence>
<comment type="caution">
    <text evidence="1">The sequence shown here is derived from an EMBL/GenBank/DDBJ whole genome shotgun (WGS) entry which is preliminary data.</text>
</comment>
<sequence>MSRVIRKTLVVQIQADQWTEFGDAFWADQLESFIHRVDDALQSFTVQIDVSQPPVEYELSLVASAFIGVILQHHQKFVRFCR</sequence>
<dbReference type="AlphaFoldDB" id="A0AAW3MMW1"/>
<organism evidence="1 2">
    <name type="scientific">Burkholderia ubonensis</name>
    <dbReference type="NCBI Taxonomy" id="101571"/>
    <lineage>
        <taxon>Bacteria</taxon>
        <taxon>Pseudomonadati</taxon>
        <taxon>Pseudomonadota</taxon>
        <taxon>Betaproteobacteria</taxon>
        <taxon>Burkholderiales</taxon>
        <taxon>Burkholderiaceae</taxon>
        <taxon>Burkholderia</taxon>
        <taxon>Burkholderia cepacia complex</taxon>
    </lineage>
</organism>